<comment type="similarity">
    <text evidence="1">Belongs to the UPF0749 family.</text>
</comment>
<dbReference type="RefSeq" id="WP_281146035.1">
    <property type="nucleotide sequence ID" value="NZ_CP123967.1"/>
</dbReference>
<dbReference type="InterPro" id="IPR010273">
    <property type="entry name" value="DUF881"/>
</dbReference>
<accession>A0ABY8Q1N0</accession>
<keyword evidence="5" id="KW-1185">Reference proteome</keyword>
<evidence type="ECO:0000313" key="5">
    <source>
        <dbReference type="Proteomes" id="UP001244136"/>
    </source>
</evidence>
<dbReference type="EMBL" id="CP123967">
    <property type="protein sequence ID" value="WGT48403.1"/>
    <property type="molecule type" value="Genomic_DNA"/>
</dbReference>
<organism evidence="4 5">
    <name type="scientific">Tessaracoccus lacteus</name>
    <dbReference type="NCBI Taxonomy" id="3041766"/>
    <lineage>
        <taxon>Bacteria</taxon>
        <taxon>Bacillati</taxon>
        <taxon>Actinomycetota</taxon>
        <taxon>Actinomycetes</taxon>
        <taxon>Propionibacteriales</taxon>
        <taxon>Propionibacteriaceae</taxon>
        <taxon>Tessaracoccus</taxon>
    </lineage>
</organism>
<dbReference type="Pfam" id="PF05949">
    <property type="entry name" value="DUF881"/>
    <property type="match status" value="1"/>
</dbReference>
<keyword evidence="3" id="KW-1133">Transmembrane helix</keyword>
<evidence type="ECO:0000256" key="1">
    <source>
        <dbReference type="ARBA" id="ARBA00009108"/>
    </source>
</evidence>
<keyword evidence="3" id="KW-0812">Transmembrane</keyword>
<dbReference type="PANTHER" id="PTHR37313:SF1">
    <property type="entry name" value="UPF0749 PROTEIN RV1823"/>
    <property type="match status" value="1"/>
</dbReference>
<dbReference type="Proteomes" id="UP001244136">
    <property type="component" value="Chromosome"/>
</dbReference>
<dbReference type="Gene3D" id="3.30.70.1880">
    <property type="entry name" value="Protein of unknown function DUF881"/>
    <property type="match status" value="1"/>
</dbReference>
<keyword evidence="2" id="KW-0175">Coiled coil</keyword>
<evidence type="ECO:0000256" key="3">
    <source>
        <dbReference type="SAM" id="Phobius"/>
    </source>
</evidence>
<evidence type="ECO:0000313" key="4">
    <source>
        <dbReference type="EMBL" id="WGT48403.1"/>
    </source>
</evidence>
<proteinExistence type="inferred from homology"/>
<dbReference type="PANTHER" id="PTHR37313">
    <property type="entry name" value="UPF0749 PROTEIN RV1825"/>
    <property type="match status" value="1"/>
</dbReference>
<name>A0ABY8Q1N0_9ACTN</name>
<reference evidence="4 5" key="1">
    <citation type="journal article" date="2008" name="Int. J. Syst. Evol. Microbiol.">
        <title>Tessaracoccus flavescens sp. nov., isolated from marine sediment.</title>
        <authorList>
            <person name="Lee D.W."/>
            <person name="Lee S.D."/>
        </authorList>
    </citation>
    <scope>NUCLEOTIDE SEQUENCE [LARGE SCALE GENOMIC DNA]</scope>
    <source>
        <strain evidence="4 5">T21</strain>
    </source>
</reference>
<feature type="transmembrane region" description="Helical" evidence="3">
    <location>
        <begin position="34"/>
        <end position="52"/>
    </location>
</feature>
<protein>
    <submittedName>
        <fullName evidence="4">DUF881 domain-containing protein</fullName>
    </submittedName>
</protein>
<evidence type="ECO:0000256" key="2">
    <source>
        <dbReference type="SAM" id="Coils"/>
    </source>
</evidence>
<keyword evidence="3" id="KW-0472">Membrane</keyword>
<gene>
    <name evidence="4" type="ORF">QH948_06595</name>
</gene>
<sequence>MNRPDASMTLLRDLQEGALEPEYREGSRRPPSRLRFGFTVTLLVLLITVAALQTTRGAGTAADQRAQLLERIASARTQQAELSSQVTSLEGEIRDLGDAAIGDPAEQQRQEALEAVTGAVAVSGEGVIVEVGDAPGASNAQGLVLDSDLTRLVNGLWEAGAEAVSINGQRLTVLTPIRSAGAAITVDYVSLSPPYTLQAIGNPATLPARFNETDAAQWWHYLTQNYGLTLSIKVSEDDLELPADSGMTLRYAERG</sequence>
<feature type="coiled-coil region" evidence="2">
    <location>
        <begin position="65"/>
        <end position="92"/>
    </location>
</feature>